<dbReference type="EnsemblMetazoa" id="AALFPA23_019357.R28473">
    <property type="protein sequence ID" value="AALFPA23_019357.P28473"/>
    <property type="gene ID" value="AALFPA23_019357"/>
</dbReference>
<keyword evidence="1" id="KW-0863">Zinc-finger</keyword>
<reference evidence="4" key="2">
    <citation type="submission" date="2025-05" db="UniProtKB">
        <authorList>
            <consortium name="EnsemblMetazoa"/>
        </authorList>
    </citation>
    <scope>IDENTIFICATION</scope>
    <source>
        <strain evidence="4">Foshan</strain>
    </source>
</reference>
<evidence type="ECO:0000256" key="1">
    <source>
        <dbReference type="PROSITE-ProRule" id="PRU01263"/>
    </source>
</evidence>
<feature type="binding site" evidence="1">
    <location>
        <position position="62"/>
    </location>
    <ligand>
        <name>Zn(2+)</name>
        <dbReference type="ChEBI" id="CHEBI:29105"/>
    </ligand>
</feature>
<evidence type="ECO:0000259" key="3">
    <source>
        <dbReference type="PROSITE" id="PS51915"/>
    </source>
</evidence>
<evidence type="ECO:0000256" key="2">
    <source>
        <dbReference type="SAM" id="MobiDB-lite"/>
    </source>
</evidence>
<reference evidence="5" key="1">
    <citation type="journal article" date="2015" name="Proc. Natl. Acad. Sci. U.S.A.">
        <title>Genome sequence of the Asian Tiger mosquito, Aedes albopictus, reveals insights into its biology, genetics, and evolution.</title>
        <authorList>
            <person name="Chen X.G."/>
            <person name="Jiang X."/>
            <person name="Gu J."/>
            <person name="Xu M."/>
            <person name="Wu Y."/>
            <person name="Deng Y."/>
            <person name="Zhang C."/>
            <person name="Bonizzoni M."/>
            <person name="Dermauw W."/>
            <person name="Vontas J."/>
            <person name="Armbruster P."/>
            <person name="Huang X."/>
            <person name="Yang Y."/>
            <person name="Zhang H."/>
            <person name="He W."/>
            <person name="Peng H."/>
            <person name="Liu Y."/>
            <person name="Wu K."/>
            <person name="Chen J."/>
            <person name="Lirakis M."/>
            <person name="Topalis P."/>
            <person name="Van Leeuwen T."/>
            <person name="Hall A.B."/>
            <person name="Jiang X."/>
            <person name="Thorpe C."/>
            <person name="Mueller R.L."/>
            <person name="Sun C."/>
            <person name="Waterhouse R.M."/>
            <person name="Yan G."/>
            <person name="Tu Z.J."/>
            <person name="Fang X."/>
            <person name="James A.A."/>
        </authorList>
    </citation>
    <scope>NUCLEOTIDE SEQUENCE [LARGE SCALE GENOMIC DNA]</scope>
    <source>
        <strain evidence="5">Foshan</strain>
    </source>
</reference>
<feature type="binding site" evidence="1">
    <location>
        <position position="59"/>
    </location>
    <ligand>
        <name>Zn(2+)</name>
        <dbReference type="ChEBI" id="CHEBI:29105"/>
    </ligand>
</feature>
<dbReference type="SMART" id="SM00868">
    <property type="entry name" value="zf-AD"/>
    <property type="match status" value="1"/>
</dbReference>
<keyword evidence="1" id="KW-0862">Zinc</keyword>
<feature type="binding site" evidence="1">
    <location>
        <position position="18"/>
    </location>
    <ligand>
        <name>Zn(2+)</name>
        <dbReference type="ChEBI" id="CHEBI:29105"/>
    </ligand>
</feature>
<proteinExistence type="predicted"/>
<dbReference type="PROSITE" id="PS51915">
    <property type="entry name" value="ZAD"/>
    <property type="match status" value="1"/>
</dbReference>
<accession>A0ABM1ZKG5</accession>
<dbReference type="GeneID" id="109399203"/>
<keyword evidence="5" id="KW-1185">Reference proteome</keyword>
<feature type="compositionally biased region" description="Basic and acidic residues" evidence="2">
    <location>
        <begin position="101"/>
        <end position="185"/>
    </location>
</feature>
<dbReference type="SUPFAM" id="SSF57716">
    <property type="entry name" value="Glucocorticoid receptor-like (DNA-binding domain)"/>
    <property type="match status" value="1"/>
</dbReference>
<feature type="domain" description="ZAD" evidence="3">
    <location>
        <begin position="16"/>
        <end position="86"/>
    </location>
</feature>
<keyword evidence="1" id="KW-0479">Metal-binding</keyword>
<dbReference type="InterPro" id="IPR012934">
    <property type="entry name" value="Znf_AD"/>
</dbReference>
<dbReference type="RefSeq" id="XP_062712214.1">
    <property type="nucleotide sequence ID" value="XM_062856230.1"/>
</dbReference>
<sequence length="305" mass="35145">MDSGSSHRARRSRTAEVCRLCLKKRYLVDIDCNQYLCMQLKECFPHLSPDDSELPRFVCGECYQLVEITYQFIIRTRRTEVLLRSYVHMGGDFPNEGTLEAEYRRSSKRSASPEKDNQEEKPASKKRRSSEESSKKRRSSEESSKKRRSSEESSNSKKDNERNSSKHRDDSKRESTKHKEKDSSRHKQTSNRSSSSSKRKEKEGYTKKGSMLPKAMTEATKAMTEAELKRYHNSDEYLFDGVVDLEPVKTQNDRVEEIQPPKDAAIRMESVASHLKGISLEMSYEEMANVLAALQTIESSKKVSM</sequence>
<feature type="region of interest" description="Disordered" evidence="2">
    <location>
        <begin position="89"/>
        <end position="218"/>
    </location>
</feature>
<evidence type="ECO:0000313" key="5">
    <source>
        <dbReference type="Proteomes" id="UP000069940"/>
    </source>
</evidence>
<organism evidence="4 5">
    <name type="scientific">Aedes albopictus</name>
    <name type="common">Asian tiger mosquito</name>
    <name type="synonym">Stegomyia albopicta</name>
    <dbReference type="NCBI Taxonomy" id="7160"/>
    <lineage>
        <taxon>Eukaryota</taxon>
        <taxon>Metazoa</taxon>
        <taxon>Ecdysozoa</taxon>
        <taxon>Arthropoda</taxon>
        <taxon>Hexapoda</taxon>
        <taxon>Insecta</taxon>
        <taxon>Pterygota</taxon>
        <taxon>Neoptera</taxon>
        <taxon>Endopterygota</taxon>
        <taxon>Diptera</taxon>
        <taxon>Nematocera</taxon>
        <taxon>Culicoidea</taxon>
        <taxon>Culicidae</taxon>
        <taxon>Culicinae</taxon>
        <taxon>Aedini</taxon>
        <taxon>Aedes</taxon>
        <taxon>Stegomyia</taxon>
    </lineage>
</organism>
<name>A0ABM1ZKG5_AEDAL</name>
<protein>
    <recommendedName>
        <fullName evidence="3">ZAD domain-containing protein</fullName>
    </recommendedName>
</protein>
<evidence type="ECO:0000313" key="4">
    <source>
        <dbReference type="EnsemblMetazoa" id="AALFPA23_019357.P28473"/>
    </source>
</evidence>
<feature type="binding site" evidence="1">
    <location>
        <position position="21"/>
    </location>
    <ligand>
        <name>Zn(2+)</name>
        <dbReference type="ChEBI" id="CHEBI:29105"/>
    </ligand>
</feature>
<dbReference type="Proteomes" id="UP000069940">
    <property type="component" value="Unassembled WGS sequence"/>
</dbReference>